<keyword evidence="5 8" id="KW-0472">Membrane</keyword>
<dbReference type="InterPro" id="IPR005829">
    <property type="entry name" value="Sugar_transporter_CS"/>
</dbReference>
<dbReference type="GO" id="GO:0055085">
    <property type="term" value="P:transmembrane transport"/>
    <property type="evidence" value="ECO:0000318"/>
    <property type="project" value="GO_Central"/>
</dbReference>
<evidence type="ECO:0000256" key="8">
    <source>
        <dbReference type="SAM" id="Phobius"/>
    </source>
</evidence>
<evidence type="ECO:0000256" key="6">
    <source>
        <dbReference type="ARBA" id="ARBA00023180"/>
    </source>
</evidence>
<dbReference type="InterPro" id="IPR020846">
    <property type="entry name" value="MFS_dom"/>
</dbReference>
<keyword evidence="4 8" id="KW-1133">Transmembrane helix</keyword>
<feature type="transmembrane region" description="Helical" evidence="8">
    <location>
        <begin position="166"/>
        <end position="189"/>
    </location>
</feature>
<evidence type="ECO:0000256" key="4">
    <source>
        <dbReference type="ARBA" id="ARBA00022989"/>
    </source>
</evidence>
<organism evidence="10 11">
    <name type="scientific">Tribolium castaneum</name>
    <name type="common">Red flour beetle</name>
    <dbReference type="NCBI Taxonomy" id="7070"/>
    <lineage>
        <taxon>Eukaryota</taxon>
        <taxon>Metazoa</taxon>
        <taxon>Ecdysozoa</taxon>
        <taxon>Arthropoda</taxon>
        <taxon>Hexapoda</taxon>
        <taxon>Insecta</taxon>
        <taxon>Pterygota</taxon>
        <taxon>Neoptera</taxon>
        <taxon>Endopterygota</taxon>
        <taxon>Coleoptera</taxon>
        <taxon>Polyphaga</taxon>
        <taxon>Cucujiformia</taxon>
        <taxon>Tenebrionidae</taxon>
        <taxon>Tenebrionidae incertae sedis</taxon>
        <taxon>Tribolium</taxon>
    </lineage>
</organism>
<dbReference type="InParanoid" id="D6X032"/>
<keyword evidence="2" id="KW-1003">Cell membrane</keyword>
<dbReference type="FunFam" id="1.20.1250.20:FF:000055">
    <property type="entry name" value="Facilitated trehalose transporter Tret1-2 homolog"/>
    <property type="match status" value="1"/>
</dbReference>
<dbReference type="Proteomes" id="UP000007266">
    <property type="component" value="Linkage group 9"/>
</dbReference>
<dbReference type="PRINTS" id="PR00171">
    <property type="entry name" value="SUGRTRNSPORT"/>
</dbReference>
<dbReference type="GO" id="GO:0005886">
    <property type="term" value="C:plasma membrane"/>
    <property type="evidence" value="ECO:0007669"/>
    <property type="project" value="UniProtKB-SubCell"/>
</dbReference>
<dbReference type="OrthoDB" id="4142200at2759"/>
<feature type="transmembrane region" description="Helical" evidence="8">
    <location>
        <begin position="317"/>
        <end position="339"/>
    </location>
</feature>
<feature type="transmembrane region" description="Helical" evidence="8">
    <location>
        <begin position="111"/>
        <end position="133"/>
    </location>
</feature>
<dbReference type="PANTHER" id="PTHR48021">
    <property type="match status" value="1"/>
</dbReference>
<feature type="transmembrane region" description="Helical" evidence="8">
    <location>
        <begin position="351"/>
        <end position="376"/>
    </location>
</feature>
<protein>
    <submittedName>
        <fullName evidence="10">Facilitated trehalose transporter Tret1-2 homolog-like Protein</fullName>
    </submittedName>
</protein>
<dbReference type="Pfam" id="PF00083">
    <property type="entry name" value="Sugar_tr"/>
    <property type="match status" value="1"/>
</dbReference>
<evidence type="ECO:0000256" key="3">
    <source>
        <dbReference type="ARBA" id="ARBA00022692"/>
    </source>
</evidence>
<feature type="domain" description="Major facilitator superfamily (MFS) profile" evidence="9">
    <location>
        <begin position="13"/>
        <end position="442"/>
    </location>
</feature>
<dbReference type="PROSITE" id="PS00217">
    <property type="entry name" value="SUGAR_TRANSPORT_2"/>
    <property type="match status" value="1"/>
</dbReference>
<dbReference type="InterPro" id="IPR036259">
    <property type="entry name" value="MFS_trans_sf"/>
</dbReference>
<dbReference type="HOGENOM" id="CLU_001265_30_5_1"/>
<feature type="transmembrane region" description="Helical" evidence="8">
    <location>
        <begin position="12"/>
        <end position="30"/>
    </location>
</feature>
<evidence type="ECO:0000313" key="11">
    <source>
        <dbReference type="Proteomes" id="UP000007266"/>
    </source>
</evidence>
<dbReference type="AlphaFoldDB" id="D6X032"/>
<evidence type="ECO:0000256" key="2">
    <source>
        <dbReference type="ARBA" id="ARBA00022475"/>
    </source>
</evidence>
<evidence type="ECO:0000259" key="9">
    <source>
        <dbReference type="PROSITE" id="PS50850"/>
    </source>
</evidence>
<feature type="transmembrane region" description="Helical" evidence="8">
    <location>
        <begin position="86"/>
        <end position="105"/>
    </location>
</feature>
<dbReference type="eggNOG" id="KOG0254">
    <property type="taxonomic scope" value="Eukaryota"/>
</dbReference>
<dbReference type="PhylomeDB" id="D6X032"/>
<dbReference type="PANTHER" id="PTHR48021:SF47">
    <property type="entry name" value="GH17672P"/>
    <property type="match status" value="1"/>
</dbReference>
<dbReference type="InterPro" id="IPR005828">
    <property type="entry name" value="MFS_sugar_transport-like"/>
</dbReference>
<proteinExistence type="inferred from homology"/>
<dbReference type="SUPFAM" id="SSF103473">
    <property type="entry name" value="MFS general substrate transporter"/>
    <property type="match status" value="1"/>
</dbReference>
<keyword evidence="11" id="KW-1185">Reference proteome</keyword>
<feature type="transmembrane region" description="Helical" evidence="8">
    <location>
        <begin position="388"/>
        <end position="408"/>
    </location>
</feature>
<gene>
    <name evidence="10" type="primary">AUGUSTUS-3.0.2_12229</name>
    <name evidence="10" type="ORF">TcasGA2_TC012229</name>
</gene>
<dbReference type="GO" id="GO:0016020">
    <property type="term" value="C:membrane"/>
    <property type="evidence" value="ECO:0000318"/>
    <property type="project" value="GO_Central"/>
</dbReference>
<sequence length="455" mass="50179">MGFFKGGKYSYVAAASVNILAFIVGTASSWSSPVLPKLQQHLDETPLGRLISPDEASWIGSLLSMGGIVAPLLWGSLVWRVGRKTVAVTVAVPFLVAFLVAAFAQTIALFYLARVLMGVGIGGMFCVAIIYVVEIAEDANRGLLTASVGFFIVVGLLFPYCVGPFVSIMTFNLILASITLFYIVLFWYIAPETPYWLVSVNQDREALKSLYYLRRRPLKQLEEELNQIKAYLQTMTHGSFLGIFKTRASTKALIFSIALTTFQQFSGINVIFSYMQSIFDSTGSDIPAEISSIIVAAVQMIFSTISPLLSDKAGRRTLLLISITGAALSEIVLGAYFYMQNSGQDVSDIGWLPVVTLVVFMMFYNCGMGSLPWALMSELLPSNVISKATLLITCIYWFVGWVLTQYFAALNEAVGSAGSFWLFSGFCILFDLFVYFFIFETKGKSLQEINEILSR</sequence>
<accession>D6X032</accession>
<reference evidence="10 11" key="2">
    <citation type="journal article" date="2010" name="Nucleic Acids Res.">
        <title>BeetleBase in 2010: revisions to provide comprehensive genomic information for Tribolium castaneum.</title>
        <authorList>
            <person name="Kim H.S."/>
            <person name="Murphy T."/>
            <person name="Xia J."/>
            <person name="Caragea D."/>
            <person name="Park Y."/>
            <person name="Beeman R.W."/>
            <person name="Lorenzen M.D."/>
            <person name="Butcher S."/>
            <person name="Manak J.R."/>
            <person name="Brown S.J."/>
        </authorList>
    </citation>
    <scope>GENOME REANNOTATION</scope>
    <source>
        <strain evidence="10 11">Georgia GA2</strain>
    </source>
</reference>
<comment type="similarity">
    <text evidence="7">Belongs to the major facilitator superfamily. Sugar transporter (TC 2.A.1.1) family. Trehalose transporter subfamily.</text>
</comment>
<dbReference type="OMA" id="PRYGFIW"/>
<keyword evidence="6" id="KW-0325">Glycoprotein</keyword>
<feature type="transmembrane region" description="Helical" evidence="8">
    <location>
        <begin position="142"/>
        <end position="160"/>
    </location>
</feature>
<feature type="transmembrane region" description="Helical" evidence="8">
    <location>
        <begin position="252"/>
        <end position="274"/>
    </location>
</feature>
<dbReference type="Gene3D" id="1.20.1250.20">
    <property type="entry name" value="MFS general substrate transporter like domains"/>
    <property type="match status" value="1"/>
</dbReference>
<feature type="transmembrane region" description="Helical" evidence="8">
    <location>
        <begin position="420"/>
        <end position="439"/>
    </location>
</feature>
<name>D6X032_TRICA</name>
<evidence type="ECO:0000313" key="10">
    <source>
        <dbReference type="EMBL" id="EFA10055.1"/>
    </source>
</evidence>
<feature type="transmembrane region" description="Helical" evidence="8">
    <location>
        <begin position="286"/>
        <end position="305"/>
    </location>
</feature>
<reference evidence="10 11" key="1">
    <citation type="journal article" date="2008" name="Nature">
        <title>The genome of the model beetle and pest Tribolium castaneum.</title>
        <authorList>
            <consortium name="Tribolium Genome Sequencing Consortium"/>
            <person name="Richards S."/>
            <person name="Gibbs R.A."/>
            <person name="Weinstock G.M."/>
            <person name="Brown S.J."/>
            <person name="Denell R."/>
            <person name="Beeman R.W."/>
            <person name="Gibbs R."/>
            <person name="Beeman R.W."/>
            <person name="Brown S.J."/>
            <person name="Bucher G."/>
            <person name="Friedrich M."/>
            <person name="Grimmelikhuijzen C.J."/>
            <person name="Klingler M."/>
            <person name="Lorenzen M."/>
            <person name="Richards S."/>
            <person name="Roth S."/>
            <person name="Schroder R."/>
            <person name="Tautz D."/>
            <person name="Zdobnov E.M."/>
            <person name="Muzny D."/>
            <person name="Gibbs R.A."/>
            <person name="Weinstock G.M."/>
            <person name="Attaway T."/>
            <person name="Bell S."/>
            <person name="Buhay C.J."/>
            <person name="Chandrabose M.N."/>
            <person name="Chavez D."/>
            <person name="Clerk-Blankenburg K.P."/>
            <person name="Cree A."/>
            <person name="Dao M."/>
            <person name="Davis C."/>
            <person name="Chacko J."/>
            <person name="Dinh H."/>
            <person name="Dugan-Rocha S."/>
            <person name="Fowler G."/>
            <person name="Garner T.T."/>
            <person name="Garnes J."/>
            <person name="Gnirke A."/>
            <person name="Hawes A."/>
            <person name="Hernandez J."/>
            <person name="Hines S."/>
            <person name="Holder M."/>
            <person name="Hume J."/>
            <person name="Jhangiani S.N."/>
            <person name="Joshi V."/>
            <person name="Khan Z.M."/>
            <person name="Jackson L."/>
            <person name="Kovar C."/>
            <person name="Kowis A."/>
            <person name="Lee S."/>
            <person name="Lewis L.R."/>
            <person name="Margolis J."/>
            <person name="Morgan M."/>
            <person name="Nazareth L.V."/>
            <person name="Nguyen N."/>
            <person name="Okwuonu G."/>
            <person name="Parker D."/>
            <person name="Richards S."/>
            <person name="Ruiz S.J."/>
            <person name="Santibanez J."/>
            <person name="Savard J."/>
            <person name="Scherer S.E."/>
            <person name="Schneider B."/>
            <person name="Sodergren E."/>
            <person name="Tautz D."/>
            <person name="Vattahil S."/>
            <person name="Villasana D."/>
            <person name="White C.S."/>
            <person name="Wright R."/>
            <person name="Park Y."/>
            <person name="Beeman R.W."/>
            <person name="Lord J."/>
            <person name="Oppert B."/>
            <person name="Lorenzen M."/>
            <person name="Brown S."/>
            <person name="Wang L."/>
            <person name="Savard J."/>
            <person name="Tautz D."/>
            <person name="Richards S."/>
            <person name="Weinstock G."/>
            <person name="Gibbs R.A."/>
            <person name="Liu Y."/>
            <person name="Worley K."/>
            <person name="Weinstock G."/>
            <person name="Elsik C.G."/>
            <person name="Reese J.T."/>
            <person name="Elhaik E."/>
            <person name="Landan G."/>
            <person name="Graur D."/>
            <person name="Arensburger P."/>
            <person name="Atkinson P."/>
            <person name="Beeman R.W."/>
            <person name="Beidler J."/>
            <person name="Brown S.J."/>
            <person name="Demuth J.P."/>
            <person name="Drury D.W."/>
            <person name="Du Y.Z."/>
            <person name="Fujiwara H."/>
            <person name="Lorenzen M."/>
            <person name="Maselli V."/>
            <person name="Osanai M."/>
            <person name="Park Y."/>
            <person name="Robertson H.M."/>
            <person name="Tu Z."/>
            <person name="Wang J.J."/>
            <person name="Wang S."/>
            <person name="Richards S."/>
            <person name="Song H."/>
            <person name="Zhang L."/>
            <person name="Sodergren E."/>
            <person name="Werner D."/>
            <person name="Stanke M."/>
            <person name="Morgenstern B."/>
            <person name="Solovyev V."/>
            <person name="Kosarev P."/>
            <person name="Brown G."/>
            <person name="Chen H.C."/>
            <person name="Ermolaeva O."/>
            <person name="Hlavina W."/>
            <person name="Kapustin Y."/>
            <person name="Kiryutin B."/>
            <person name="Kitts P."/>
            <person name="Maglott D."/>
            <person name="Pruitt K."/>
            <person name="Sapojnikov V."/>
            <person name="Souvorov A."/>
            <person name="Mackey A.J."/>
            <person name="Waterhouse R.M."/>
            <person name="Wyder S."/>
            <person name="Zdobnov E.M."/>
            <person name="Zdobnov E.M."/>
            <person name="Wyder S."/>
            <person name="Kriventseva E.V."/>
            <person name="Kadowaki T."/>
            <person name="Bork P."/>
            <person name="Aranda M."/>
            <person name="Bao R."/>
            <person name="Beermann A."/>
            <person name="Berns N."/>
            <person name="Bolognesi R."/>
            <person name="Bonneton F."/>
            <person name="Bopp D."/>
            <person name="Brown S.J."/>
            <person name="Bucher G."/>
            <person name="Butts T."/>
            <person name="Chaumot A."/>
            <person name="Denell R.E."/>
            <person name="Ferrier D.E."/>
            <person name="Friedrich M."/>
            <person name="Gordon C.M."/>
            <person name="Jindra M."/>
            <person name="Klingler M."/>
            <person name="Lan Q."/>
            <person name="Lattorff H.M."/>
            <person name="Laudet V."/>
            <person name="von Levetsow C."/>
            <person name="Liu Z."/>
            <person name="Lutz R."/>
            <person name="Lynch J.A."/>
            <person name="da Fonseca R.N."/>
            <person name="Posnien N."/>
            <person name="Reuter R."/>
            <person name="Roth S."/>
            <person name="Savard J."/>
            <person name="Schinko J.B."/>
            <person name="Schmitt C."/>
            <person name="Schoppmeier M."/>
            <person name="Schroder R."/>
            <person name="Shippy T.D."/>
            <person name="Simonnet F."/>
            <person name="Marques-Souza H."/>
            <person name="Tautz D."/>
            <person name="Tomoyasu Y."/>
            <person name="Trauner J."/>
            <person name="Van der Zee M."/>
            <person name="Vervoort M."/>
            <person name="Wittkopp N."/>
            <person name="Wimmer E.A."/>
            <person name="Yang X."/>
            <person name="Jones A.K."/>
            <person name="Sattelle D.B."/>
            <person name="Ebert P.R."/>
            <person name="Nelson D."/>
            <person name="Scott J.G."/>
            <person name="Beeman R.W."/>
            <person name="Muthukrishnan S."/>
            <person name="Kramer K.J."/>
            <person name="Arakane Y."/>
            <person name="Beeman R.W."/>
            <person name="Zhu Q."/>
            <person name="Hogenkamp D."/>
            <person name="Dixit R."/>
            <person name="Oppert B."/>
            <person name="Jiang H."/>
            <person name="Zou Z."/>
            <person name="Marshall J."/>
            <person name="Elpidina E."/>
            <person name="Vinokurov K."/>
            <person name="Oppert C."/>
            <person name="Zou Z."/>
            <person name="Evans J."/>
            <person name="Lu Z."/>
            <person name="Zhao P."/>
            <person name="Sumathipala N."/>
            <person name="Altincicek B."/>
            <person name="Vilcinskas A."/>
            <person name="Williams M."/>
            <person name="Hultmark D."/>
            <person name="Hetru C."/>
            <person name="Jiang H."/>
            <person name="Grimmelikhuijzen C.J."/>
            <person name="Hauser F."/>
            <person name="Cazzamali G."/>
            <person name="Williamson M."/>
            <person name="Park Y."/>
            <person name="Li B."/>
            <person name="Tanaka Y."/>
            <person name="Predel R."/>
            <person name="Neupert S."/>
            <person name="Schachtner J."/>
            <person name="Verleyen P."/>
            <person name="Raible F."/>
            <person name="Bork P."/>
            <person name="Friedrich M."/>
            <person name="Walden K.K."/>
            <person name="Robertson H.M."/>
            <person name="Angeli S."/>
            <person name="Foret S."/>
            <person name="Bucher G."/>
            <person name="Schuetz S."/>
            <person name="Maleszka R."/>
            <person name="Wimmer E.A."/>
            <person name="Beeman R.W."/>
            <person name="Lorenzen M."/>
            <person name="Tomoyasu Y."/>
            <person name="Miller S.C."/>
            <person name="Grossmann D."/>
            <person name="Bucher G."/>
        </authorList>
    </citation>
    <scope>NUCLEOTIDE SEQUENCE [LARGE SCALE GENOMIC DNA]</scope>
    <source>
        <strain evidence="10 11">Georgia GA2</strain>
    </source>
</reference>
<dbReference type="InterPro" id="IPR050549">
    <property type="entry name" value="MFS_Trehalose_Transporter"/>
</dbReference>
<evidence type="ECO:0000256" key="7">
    <source>
        <dbReference type="ARBA" id="ARBA00024348"/>
    </source>
</evidence>
<dbReference type="KEGG" id="tca:655701"/>
<dbReference type="InterPro" id="IPR003663">
    <property type="entry name" value="Sugar/inositol_transpt"/>
</dbReference>
<dbReference type="PROSITE" id="PS50850">
    <property type="entry name" value="MFS"/>
    <property type="match status" value="1"/>
</dbReference>
<keyword evidence="3 8" id="KW-0812">Transmembrane</keyword>
<evidence type="ECO:0000256" key="1">
    <source>
        <dbReference type="ARBA" id="ARBA00004651"/>
    </source>
</evidence>
<dbReference type="EMBL" id="KQ971364">
    <property type="protein sequence ID" value="EFA10055.1"/>
    <property type="molecule type" value="Genomic_DNA"/>
</dbReference>
<dbReference type="GO" id="GO:0022857">
    <property type="term" value="F:transmembrane transporter activity"/>
    <property type="evidence" value="ECO:0000318"/>
    <property type="project" value="GO_Central"/>
</dbReference>
<evidence type="ECO:0000256" key="5">
    <source>
        <dbReference type="ARBA" id="ARBA00023136"/>
    </source>
</evidence>
<comment type="subcellular location">
    <subcellularLocation>
        <location evidence="1">Cell membrane</location>
        <topology evidence="1">Multi-pass membrane protein</topology>
    </subcellularLocation>
</comment>
<feature type="transmembrane region" description="Helical" evidence="8">
    <location>
        <begin position="56"/>
        <end position="74"/>
    </location>
</feature>